<keyword evidence="4 6" id="KW-1133">Transmembrane helix</keyword>
<evidence type="ECO:0000256" key="4">
    <source>
        <dbReference type="ARBA" id="ARBA00022989"/>
    </source>
</evidence>
<feature type="transmembrane region" description="Helical" evidence="6">
    <location>
        <begin position="20"/>
        <end position="40"/>
    </location>
</feature>
<evidence type="ECO:0000256" key="3">
    <source>
        <dbReference type="ARBA" id="ARBA00022692"/>
    </source>
</evidence>
<dbReference type="Pfam" id="PF03073">
    <property type="entry name" value="TspO_MBR"/>
    <property type="match status" value="1"/>
</dbReference>
<evidence type="ECO:0000313" key="7">
    <source>
        <dbReference type="EMBL" id="SDH78914.1"/>
    </source>
</evidence>
<dbReference type="EMBL" id="LT629695">
    <property type="protein sequence ID" value="SDH78914.1"/>
    <property type="molecule type" value="Genomic_DNA"/>
</dbReference>
<feature type="transmembrane region" description="Helical" evidence="6">
    <location>
        <begin position="216"/>
        <end position="235"/>
    </location>
</feature>
<feature type="transmembrane region" description="Helical" evidence="6">
    <location>
        <begin position="154"/>
        <end position="177"/>
    </location>
</feature>
<dbReference type="InterPro" id="IPR038330">
    <property type="entry name" value="TspO/MBR-related_sf"/>
</dbReference>
<dbReference type="Gene3D" id="1.20.1260.100">
    <property type="entry name" value="TspO/MBR protein"/>
    <property type="match status" value="1"/>
</dbReference>
<keyword evidence="5 6" id="KW-0472">Membrane</keyword>
<gene>
    <name evidence="7" type="ORF">SAMN04489720_2394</name>
</gene>
<feature type="transmembrane region" description="Helical" evidence="6">
    <location>
        <begin position="189"/>
        <end position="209"/>
    </location>
</feature>
<evidence type="ECO:0000256" key="1">
    <source>
        <dbReference type="ARBA" id="ARBA00004141"/>
    </source>
</evidence>
<evidence type="ECO:0008006" key="9">
    <source>
        <dbReference type="Google" id="ProtNLM"/>
    </source>
</evidence>
<keyword evidence="3 6" id="KW-0812">Transmembrane</keyword>
<evidence type="ECO:0000256" key="6">
    <source>
        <dbReference type="SAM" id="Phobius"/>
    </source>
</evidence>
<feature type="transmembrane region" description="Helical" evidence="6">
    <location>
        <begin position="121"/>
        <end position="142"/>
    </location>
</feature>
<sequence>MTAAPTTASTPTTLDRVRAILVLVAVPATLLGAALGSGLLGGGTAEGVGQGAFASDATPLAPAGPAFSIWSVIYLGLAVYGIWQVLPRNHADQRQRWMGWLALASMVLNAAWITASLASAVALTVVIIVALLLSLVAIFEVLRGIRARSLVETVVVDGTFGLYLGWVCVATVANVAAWLADMGLRPEAFAAPATVVLVVVAAIGVAVALRGHGRIGPMLAIVWGVAWIGVARATGEPASTTIAVVAAIVCVVVAAVTVGARLRTHRQPAKA</sequence>
<name>A0A1G8F9T1_9MICO</name>
<comment type="similarity">
    <text evidence="2">Belongs to the TspO/BZRP family.</text>
</comment>
<evidence type="ECO:0000256" key="2">
    <source>
        <dbReference type="ARBA" id="ARBA00007524"/>
    </source>
</evidence>
<keyword evidence="8" id="KW-1185">Reference proteome</keyword>
<dbReference type="AlphaFoldDB" id="A0A1G8F9T1"/>
<protein>
    <recommendedName>
        <fullName evidence="9">TspO and MBR related proteins</fullName>
    </recommendedName>
</protein>
<evidence type="ECO:0000313" key="8">
    <source>
        <dbReference type="Proteomes" id="UP000198822"/>
    </source>
</evidence>
<comment type="subcellular location">
    <subcellularLocation>
        <location evidence="1">Membrane</location>
        <topology evidence="1">Multi-pass membrane protein</topology>
    </subcellularLocation>
</comment>
<dbReference type="InterPro" id="IPR004307">
    <property type="entry name" value="TspO_MBR"/>
</dbReference>
<dbReference type="STRING" id="399736.SAMN04489720_2394"/>
<reference evidence="8" key="1">
    <citation type="submission" date="2016-10" db="EMBL/GenBank/DDBJ databases">
        <authorList>
            <person name="Varghese N."/>
            <person name="Submissions S."/>
        </authorList>
    </citation>
    <scope>NUCLEOTIDE SEQUENCE [LARGE SCALE GENOMIC DNA]</scope>
    <source>
        <strain evidence="8">DSM 22002</strain>
    </source>
</reference>
<dbReference type="PANTHER" id="PTHR33802:SF1">
    <property type="entry name" value="XK-RELATED PROTEIN"/>
    <property type="match status" value="1"/>
</dbReference>
<feature type="transmembrane region" description="Helical" evidence="6">
    <location>
        <begin position="97"/>
        <end position="115"/>
    </location>
</feature>
<feature type="transmembrane region" description="Helical" evidence="6">
    <location>
        <begin position="241"/>
        <end position="262"/>
    </location>
</feature>
<evidence type="ECO:0000256" key="5">
    <source>
        <dbReference type="ARBA" id="ARBA00023136"/>
    </source>
</evidence>
<dbReference type="Proteomes" id="UP000198822">
    <property type="component" value="Chromosome I"/>
</dbReference>
<dbReference type="GO" id="GO:0016020">
    <property type="term" value="C:membrane"/>
    <property type="evidence" value="ECO:0007669"/>
    <property type="project" value="UniProtKB-SubCell"/>
</dbReference>
<dbReference type="PANTHER" id="PTHR33802">
    <property type="entry name" value="SI:CH211-161H7.5-RELATED"/>
    <property type="match status" value="1"/>
</dbReference>
<accession>A0A1G8F9T1</accession>
<dbReference type="OrthoDB" id="5189031at2"/>
<proteinExistence type="inferred from homology"/>
<dbReference type="RefSeq" id="WP_092505285.1">
    <property type="nucleotide sequence ID" value="NZ_LT629695.1"/>
</dbReference>
<feature type="transmembrane region" description="Helical" evidence="6">
    <location>
        <begin position="60"/>
        <end position="85"/>
    </location>
</feature>
<organism evidence="7 8">
    <name type="scientific">Agrococcus jejuensis</name>
    <dbReference type="NCBI Taxonomy" id="399736"/>
    <lineage>
        <taxon>Bacteria</taxon>
        <taxon>Bacillati</taxon>
        <taxon>Actinomycetota</taxon>
        <taxon>Actinomycetes</taxon>
        <taxon>Micrococcales</taxon>
        <taxon>Microbacteriaceae</taxon>
        <taxon>Agrococcus</taxon>
    </lineage>
</organism>